<comment type="caution">
    <text evidence="1">The sequence shown here is derived from an EMBL/GenBank/DDBJ whole genome shotgun (WGS) entry which is preliminary data.</text>
</comment>
<evidence type="ECO:0000313" key="1">
    <source>
        <dbReference type="EMBL" id="OIO29479.1"/>
    </source>
</evidence>
<protein>
    <submittedName>
        <fullName evidence="1">Uncharacterized protein</fullName>
    </submittedName>
</protein>
<dbReference type="STRING" id="1805280.AUJ22_01340"/>
<dbReference type="AlphaFoldDB" id="A0A1J4V5A8"/>
<sequence length="65" mass="7020">MPAGEPIGNMEIEVPNIGQIKPLASNSVICKAFGLIILPPKTLPKEEKAEVVFAYTNTRKAISKI</sequence>
<reference evidence="1 2" key="1">
    <citation type="journal article" date="2016" name="Environ. Microbiol.">
        <title>Genomic resolution of a cold subsurface aquifer community provides metabolic insights for novel microbes adapted to high CO concentrations.</title>
        <authorList>
            <person name="Probst A.J."/>
            <person name="Castelle C.J."/>
            <person name="Singh A."/>
            <person name="Brown C.T."/>
            <person name="Anantharaman K."/>
            <person name="Sharon I."/>
            <person name="Hug L.A."/>
            <person name="Burstein D."/>
            <person name="Emerson J.B."/>
            <person name="Thomas B.C."/>
            <person name="Banfield J.F."/>
        </authorList>
    </citation>
    <scope>NUCLEOTIDE SEQUENCE [LARGE SCALE GENOMIC DNA]</scope>
    <source>
        <strain evidence="1">CG1_02_31_12</strain>
    </source>
</reference>
<organism evidence="1 2">
    <name type="scientific">Candidatus Nomurabacteria bacterium CG1_02_31_12</name>
    <dbReference type="NCBI Taxonomy" id="1805280"/>
    <lineage>
        <taxon>Bacteria</taxon>
        <taxon>Candidatus Nomuraibacteriota</taxon>
    </lineage>
</organism>
<evidence type="ECO:0000313" key="2">
    <source>
        <dbReference type="Proteomes" id="UP000185769"/>
    </source>
</evidence>
<accession>A0A1J4V5A8</accession>
<dbReference type="Proteomes" id="UP000185769">
    <property type="component" value="Unassembled WGS sequence"/>
</dbReference>
<name>A0A1J4V5A8_9BACT</name>
<gene>
    <name evidence="1" type="ORF">AUJ22_01340</name>
</gene>
<proteinExistence type="predicted"/>
<dbReference type="EMBL" id="MNVM01000022">
    <property type="protein sequence ID" value="OIO29479.1"/>
    <property type="molecule type" value="Genomic_DNA"/>
</dbReference>